<accession>A0A066RP50</accession>
<keyword evidence="3" id="KW-1185">Reference proteome</keyword>
<comment type="caution">
    <text evidence="2">The sequence shown here is derived from an EMBL/GenBank/DDBJ whole genome shotgun (WGS) entry which is preliminary data.</text>
</comment>
<reference evidence="2 3" key="1">
    <citation type="submission" date="2014-04" db="EMBL/GenBank/DDBJ databases">
        <title>Draft genome sequence of Photobacterium halotolerans S2753: a solonamide, ngercheumicin and holomycin producer.</title>
        <authorList>
            <person name="Machado H.R."/>
            <person name="Gram L."/>
        </authorList>
    </citation>
    <scope>NUCLEOTIDE SEQUENCE [LARGE SCALE GENOMIC DNA]</scope>
    <source>
        <strain evidence="2 3">S2753</strain>
    </source>
</reference>
<dbReference type="AlphaFoldDB" id="A0A066RP50"/>
<name>A0A066RP50_9GAMM</name>
<evidence type="ECO:0000313" key="2">
    <source>
        <dbReference type="EMBL" id="KDM90901.1"/>
    </source>
</evidence>
<gene>
    <name evidence="2" type="ORF">EA58_14170</name>
</gene>
<evidence type="ECO:0000313" key="3">
    <source>
        <dbReference type="Proteomes" id="UP000027192"/>
    </source>
</evidence>
<feature type="chain" id="PRO_5001625915" evidence="1">
    <location>
        <begin position="26"/>
        <end position="303"/>
    </location>
</feature>
<evidence type="ECO:0000256" key="1">
    <source>
        <dbReference type="SAM" id="SignalP"/>
    </source>
</evidence>
<protein>
    <submittedName>
        <fullName evidence="2">Uncharacterized protein</fullName>
    </submittedName>
</protein>
<organism evidence="2 3">
    <name type="scientific">Photobacterium galatheae</name>
    <dbReference type="NCBI Taxonomy" id="1654360"/>
    <lineage>
        <taxon>Bacteria</taxon>
        <taxon>Pseudomonadati</taxon>
        <taxon>Pseudomonadota</taxon>
        <taxon>Gammaproteobacteria</taxon>
        <taxon>Vibrionales</taxon>
        <taxon>Vibrionaceae</taxon>
        <taxon>Photobacterium</taxon>
    </lineage>
</organism>
<sequence>MMSKKFETKIALSLAIASFVPFSNAAIDRTSVEKDIQSASVIARELKVGEQSFHLTFYSRPPKGTFKSIANADYVEIWHGKDQTPYALLNISGLTQEPAESLRRLMFFGIEMDSFDARATKRHSRLMQMVKSPYLKYMPPRQQLVVGYDLGVAPAYSSACSTKASSLVLSSGGVFKDETCEPTGLKVLYSVNITEQVFPWDVNTVFTSSEPYSLTERLDGIKTVESLKKRMSCEETPITNEGYGATVDRYSCQKGNDLVVLKHNSSHHQWNGYLLVDRNTFNQYGAPHKVPLTNWIFQELDVR</sequence>
<dbReference type="EMBL" id="JMIB01000027">
    <property type="protein sequence ID" value="KDM90901.1"/>
    <property type="molecule type" value="Genomic_DNA"/>
</dbReference>
<dbReference type="STRING" id="1654360.EA58_14170"/>
<dbReference type="Proteomes" id="UP000027192">
    <property type="component" value="Unassembled WGS sequence"/>
</dbReference>
<feature type="signal peptide" evidence="1">
    <location>
        <begin position="1"/>
        <end position="25"/>
    </location>
</feature>
<proteinExistence type="predicted"/>
<keyword evidence="1" id="KW-0732">Signal</keyword>